<organism evidence="6 7">
    <name type="scientific">Bemisia tabaci</name>
    <name type="common">Sweetpotato whitefly</name>
    <name type="synonym">Aleurodes tabaci</name>
    <dbReference type="NCBI Taxonomy" id="7038"/>
    <lineage>
        <taxon>Eukaryota</taxon>
        <taxon>Metazoa</taxon>
        <taxon>Ecdysozoa</taxon>
        <taxon>Arthropoda</taxon>
        <taxon>Hexapoda</taxon>
        <taxon>Insecta</taxon>
        <taxon>Pterygota</taxon>
        <taxon>Neoptera</taxon>
        <taxon>Paraneoptera</taxon>
        <taxon>Hemiptera</taxon>
        <taxon>Sternorrhyncha</taxon>
        <taxon>Aleyrodoidea</taxon>
        <taxon>Aleyrodidae</taxon>
        <taxon>Aleyrodinae</taxon>
        <taxon>Bemisia</taxon>
    </lineage>
</organism>
<dbReference type="EMBL" id="OU963871">
    <property type="protein sequence ID" value="CAH0382813.1"/>
    <property type="molecule type" value="Genomic_DNA"/>
</dbReference>
<dbReference type="SMART" id="SM00320">
    <property type="entry name" value="WD40"/>
    <property type="match status" value="6"/>
</dbReference>
<evidence type="ECO:0000313" key="7">
    <source>
        <dbReference type="Proteomes" id="UP001152759"/>
    </source>
</evidence>
<evidence type="ECO:0000256" key="5">
    <source>
        <dbReference type="SAM" id="MobiDB-lite"/>
    </source>
</evidence>
<dbReference type="OrthoDB" id="1932312at2759"/>
<gene>
    <name evidence="6" type="ORF">BEMITA_LOCUS2312</name>
</gene>
<dbReference type="InterPro" id="IPR036322">
    <property type="entry name" value="WD40_repeat_dom_sf"/>
</dbReference>
<feature type="compositionally biased region" description="Low complexity" evidence="5">
    <location>
        <begin position="377"/>
        <end position="387"/>
    </location>
</feature>
<dbReference type="AlphaFoldDB" id="A0A9P0A2K2"/>
<feature type="compositionally biased region" description="Polar residues" evidence="5">
    <location>
        <begin position="292"/>
        <end position="308"/>
    </location>
</feature>
<feature type="compositionally biased region" description="Polar residues" evidence="5">
    <location>
        <begin position="234"/>
        <end position="243"/>
    </location>
</feature>
<feature type="compositionally biased region" description="Low complexity" evidence="5">
    <location>
        <begin position="191"/>
        <end position="203"/>
    </location>
</feature>
<sequence length="1012" mass="112278">MSSSSDAEEFYDAEDTLRSSREIVSSFSSAKSEPDLSTLAKQSTEEDQDVFTSSTSGGFTKQQSSSKIVQEANKVEELKDVSERRRFRELRQRMQMDEEEVGGSPSDSQASSVEGVYTSQATKTCHPFRVIEHDALSLHSMTSLGRVGRILSGTFEQVPPASMSDLPRSCNSSTSTLRSLSTQTLREDAATSSSSSPTTNTPVCEEKPPVPEEEPPPSQPTPANTFQEPDVIASTKSSNNNTPIPAPQAMATSNMVPVAPPRRKKKNKAQVPTTLPLATDGSTIPSKKKTETNVTYSEQSSLPSPASTIESLTREFEHSLDIQSATKGNSFVKTQEHLPAMSHAGYSPRASKTESNNKSPSSHKNMSHTLPLHMLTSSVSSMSRNSSTYPLGSVSSTNVAGTRGGLGLRLGLSPRTSRERRRSAGDEQGLPHQLNMFVRTRTDSGKQLTDKEILEQVTVLNLDTGERVPLSIAEDKLPQCINPLSLHIMKLTSKFTSNTSLEKERESDEESIDSKQSIPVQEEDQDIGRVKKRTAQIKHFIGSTMKKTVIKAIKGANIRHKEDIMDIVDEQGGERPPAEQIKLRASSSHKGPYDFETVKHLQELSGEHTGPVWCMKFSTCGRLLATTGQDRILRIWVVRSAYSYFLEMRTKYNAEKVSPTPSQESLVSQQSVEDPMLLLGDSAMNDRSPFMPRPFCVYSGHTSDLLDVSWSKNYFILSSSMDKTVRLWHISRKECLCCFQHIDFVTAICFHPRDDRYFLSGSLDGKLRLWNIPDKKVAVWNEVEGQTKLITAANFCQNGKFAVVGSYDGRCIFYNADQLKYHTQIHVRSTRGKNSTGRKISGIEPMPGEDKILVTSNDSRIRLYDLRDLNLSCKYKGYVNVSSQIKASFSHDGKYIVSGSENQCIYIWKTHHDYSKFTSVRRDRNDFWEGIKAHNAVVTCAIFAPNPEIIIKQLEDTAEDPKPGKVEDPLVAQHTKGCSGYVLVSADFNGCIRVFMNKTKPKHSSLPASALA</sequence>
<dbReference type="InterPro" id="IPR001680">
    <property type="entry name" value="WD40_rpt"/>
</dbReference>
<dbReference type="Proteomes" id="UP001152759">
    <property type="component" value="Chromosome 10"/>
</dbReference>
<feature type="compositionally biased region" description="Polar residues" evidence="5">
    <location>
        <begin position="388"/>
        <end position="400"/>
    </location>
</feature>
<keyword evidence="7" id="KW-1185">Reference proteome</keyword>
<dbReference type="Gene3D" id="2.130.10.10">
    <property type="entry name" value="YVTN repeat-like/Quinoprotein amine dehydrogenase"/>
    <property type="match status" value="1"/>
</dbReference>
<dbReference type="PROSITE" id="PS50294">
    <property type="entry name" value="WD_REPEATS_REGION"/>
    <property type="match status" value="3"/>
</dbReference>
<dbReference type="PANTHER" id="PTHR14221">
    <property type="entry name" value="WD REPEAT DOMAIN 44"/>
    <property type="match status" value="1"/>
</dbReference>
<proteinExistence type="predicted"/>
<evidence type="ECO:0000256" key="1">
    <source>
        <dbReference type="ARBA" id="ARBA00021207"/>
    </source>
</evidence>
<evidence type="ECO:0000256" key="4">
    <source>
        <dbReference type="PROSITE-ProRule" id="PRU00221"/>
    </source>
</evidence>
<protein>
    <recommendedName>
        <fullName evidence="1">WD repeat-containing protein 44</fullName>
    </recommendedName>
</protein>
<evidence type="ECO:0000313" key="6">
    <source>
        <dbReference type="EMBL" id="CAH0382813.1"/>
    </source>
</evidence>
<dbReference type="InterPro" id="IPR040324">
    <property type="entry name" value="WDR44/Dgr2"/>
</dbReference>
<evidence type="ECO:0000256" key="2">
    <source>
        <dbReference type="ARBA" id="ARBA00022574"/>
    </source>
</evidence>
<feature type="repeat" description="WD" evidence="4">
    <location>
        <begin position="698"/>
        <end position="731"/>
    </location>
</feature>
<feature type="region of interest" description="Disordered" evidence="5">
    <location>
        <begin position="24"/>
        <end position="72"/>
    </location>
</feature>
<accession>A0A9P0A2K2</accession>
<dbReference type="Pfam" id="PF00400">
    <property type="entry name" value="WD40"/>
    <property type="match status" value="5"/>
</dbReference>
<feature type="compositionally biased region" description="Low complexity" evidence="5">
    <location>
        <begin position="168"/>
        <end position="184"/>
    </location>
</feature>
<feature type="repeat" description="WD" evidence="4">
    <location>
        <begin position="605"/>
        <end position="636"/>
    </location>
</feature>
<dbReference type="SUPFAM" id="SSF50978">
    <property type="entry name" value="WD40 repeat-like"/>
    <property type="match status" value="1"/>
</dbReference>
<dbReference type="InterPro" id="IPR015943">
    <property type="entry name" value="WD40/YVTN_repeat-like_dom_sf"/>
</dbReference>
<feature type="region of interest" description="Disordered" evidence="5">
    <location>
        <begin position="343"/>
        <end position="430"/>
    </location>
</feature>
<feature type="repeat" description="WD" evidence="4">
    <location>
        <begin position="738"/>
        <end position="772"/>
    </location>
</feature>
<dbReference type="CDD" id="cd00200">
    <property type="entry name" value="WD40"/>
    <property type="match status" value="1"/>
</dbReference>
<keyword evidence="2 4" id="KW-0853">WD repeat</keyword>
<feature type="compositionally biased region" description="Polar residues" evidence="5">
    <location>
        <begin position="105"/>
        <end position="117"/>
    </location>
</feature>
<reference evidence="6" key="1">
    <citation type="submission" date="2021-12" db="EMBL/GenBank/DDBJ databases">
        <authorList>
            <person name="King R."/>
        </authorList>
    </citation>
    <scope>NUCLEOTIDE SEQUENCE</scope>
</reference>
<keyword evidence="3" id="KW-0677">Repeat</keyword>
<dbReference type="KEGG" id="btab:109029848"/>
<feature type="compositionally biased region" description="Polar residues" evidence="5">
    <location>
        <begin position="353"/>
        <end position="368"/>
    </location>
</feature>
<dbReference type="PANTHER" id="PTHR14221:SF0">
    <property type="entry name" value="WD REPEAT-CONTAINING PROTEIN 44"/>
    <property type="match status" value="1"/>
</dbReference>
<feature type="region of interest" description="Disordered" evidence="5">
    <location>
        <begin position="159"/>
        <end position="308"/>
    </location>
</feature>
<name>A0A9P0A2K2_BEMTA</name>
<feature type="compositionally biased region" description="Polar residues" evidence="5">
    <location>
        <begin position="50"/>
        <end position="68"/>
    </location>
</feature>
<dbReference type="PROSITE" id="PS50082">
    <property type="entry name" value="WD_REPEATS_2"/>
    <property type="match status" value="3"/>
</dbReference>
<feature type="region of interest" description="Disordered" evidence="5">
    <location>
        <begin position="498"/>
        <end position="529"/>
    </location>
</feature>
<evidence type="ECO:0000256" key="3">
    <source>
        <dbReference type="ARBA" id="ARBA00022737"/>
    </source>
</evidence>
<feature type="region of interest" description="Disordered" evidence="5">
    <location>
        <begin position="92"/>
        <end position="117"/>
    </location>
</feature>